<dbReference type="PRINTS" id="PR00463">
    <property type="entry name" value="EP450I"/>
</dbReference>
<dbReference type="PRINTS" id="PR00385">
    <property type="entry name" value="P450"/>
</dbReference>
<dbReference type="GeneID" id="106493497"/>
<evidence type="ECO:0000256" key="5">
    <source>
        <dbReference type="ARBA" id="ARBA00022723"/>
    </source>
</evidence>
<dbReference type="SUPFAM" id="SSF48264">
    <property type="entry name" value="Cytochrome P450"/>
    <property type="match status" value="1"/>
</dbReference>
<dbReference type="Pfam" id="PF00067">
    <property type="entry name" value="p450"/>
    <property type="match status" value="2"/>
</dbReference>
<evidence type="ECO:0000256" key="2">
    <source>
        <dbReference type="ARBA" id="ARBA00004524"/>
    </source>
</evidence>
<dbReference type="Proteomes" id="UP001652627">
    <property type="component" value="Chromosome 8"/>
</dbReference>
<evidence type="ECO:0000313" key="12">
    <source>
        <dbReference type="Proteomes" id="UP001652627"/>
    </source>
</evidence>
<comment type="similarity">
    <text evidence="4">Belongs to the cytochrome P450 family.</text>
</comment>
<evidence type="ECO:0000256" key="9">
    <source>
        <dbReference type="ARBA" id="ARBA00023004"/>
    </source>
</evidence>
<dbReference type="PANTHER" id="PTHR24300">
    <property type="entry name" value="CYTOCHROME P450 508A4-RELATED"/>
    <property type="match status" value="1"/>
</dbReference>
<keyword evidence="7" id="KW-0492">Microsome</keyword>
<dbReference type="Gene3D" id="1.10.630.10">
    <property type="entry name" value="Cytochrome P450"/>
    <property type="match status" value="2"/>
</dbReference>
<evidence type="ECO:0000256" key="8">
    <source>
        <dbReference type="ARBA" id="ARBA00023002"/>
    </source>
</evidence>
<evidence type="ECO:0000256" key="4">
    <source>
        <dbReference type="ARBA" id="ARBA00010617"/>
    </source>
</evidence>
<dbReference type="InterPro" id="IPR050182">
    <property type="entry name" value="Cytochrome_P450_fam2"/>
</dbReference>
<proteinExistence type="inferred from homology"/>
<evidence type="ECO:0000256" key="1">
    <source>
        <dbReference type="ARBA" id="ARBA00001971"/>
    </source>
</evidence>
<gene>
    <name evidence="13" type="primary">LOC106493497</name>
</gene>
<comment type="subcellular location">
    <subcellularLocation>
        <location evidence="3">Endoplasmic reticulum membrane</location>
    </subcellularLocation>
    <subcellularLocation>
        <location evidence="2">Microsome membrane</location>
    </subcellularLocation>
</comment>
<protein>
    <submittedName>
        <fullName evidence="13">Cytochrome P450 2J2-like</fullName>
    </submittedName>
</protein>
<organism evidence="12 13">
    <name type="scientific">Apteryx mantelli</name>
    <name type="common">North Island brown kiwi</name>
    <dbReference type="NCBI Taxonomy" id="2696672"/>
    <lineage>
        <taxon>Eukaryota</taxon>
        <taxon>Metazoa</taxon>
        <taxon>Chordata</taxon>
        <taxon>Craniata</taxon>
        <taxon>Vertebrata</taxon>
        <taxon>Euteleostomi</taxon>
        <taxon>Archelosauria</taxon>
        <taxon>Archosauria</taxon>
        <taxon>Dinosauria</taxon>
        <taxon>Saurischia</taxon>
        <taxon>Theropoda</taxon>
        <taxon>Coelurosauria</taxon>
        <taxon>Aves</taxon>
        <taxon>Palaeognathae</taxon>
        <taxon>Apterygiformes</taxon>
        <taxon>Apterygidae</taxon>
        <taxon>Apteryx</taxon>
    </lineage>
</organism>
<evidence type="ECO:0000256" key="7">
    <source>
        <dbReference type="ARBA" id="ARBA00022848"/>
    </source>
</evidence>
<dbReference type="PRINTS" id="PR01688">
    <property type="entry name" value="EP450ICYP2J"/>
</dbReference>
<sequence length="533" mass="61680">MQIPFWPILISLLEKLNAQILLVMFLLIIDLLKKRRPRNFPPGLQLFPLVGTFVDFKQLLHLALQKFTARYSNIFSVQFGSLTFVVVNGYQMVREAPVHQAKIFADHPNILLLQGIFRGFGLISLNQHIWRQQRKFALSTLKSIAVRFEEKVHKESWYLVEIAEEEKGQPFDPHYKINSAVSTIICSVTFGNRFDYCDNHFQDLLQSLAETLLLTASFWGHLYNAFPLVMRWLPGPFRKIFRHWEKLKNFVKRVIAKHKEDLNQSESGDDIDCRLREINRKGKWKGDTSSYFHEENLLCSTLDLFLTGTETTATAIRWALLYMAMYRHVQDFDLEGNQPAGSYPDIPMTWKIGAIQTDTLFFSQSPVLPHLSQGTTLMTSLTSVMFDKNVWETPDTFNPEHFLEKGQYRKREAFLPFSAGKRACPSEQLARTELFIFFTALLQKFTFQALAHTALTLEFTLSLTHCPKSFQIWALLSEARGCPGFLALHPFAMGRRSLSPTSPLHFWMRWWLPDAQGPAAHWTSWTGMCTPWD</sequence>
<keyword evidence="10" id="KW-0503">Monooxygenase</keyword>
<keyword evidence="11" id="KW-0472">Membrane</keyword>
<evidence type="ECO:0000256" key="3">
    <source>
        <dbReference type="ARBA" id="ARBA00004586"/>
    </source>
</evidence>
<dbReference type="PANTHER" id="PTHR24300:SF177">
    <property type="entry name" value="CYTOCHROME P450 2J2"/>
    <property type="match status" value="1"/>
</dbReference>
<accession>A0ABM4EW50</accession>
<comment type="cofactor">
    <cofactor evidence="1">
        <name>heme</name>
        <dbReference type="ChEBI" id="CHEBI:30413"/>
    </cofactor>
</comment>
<dbReference type="InterPro" id="IPR001128">
    <property type="entry name" value="Cyt_P450"/>
</dbReference>
<evidence type="ECO:0000313" key="13">
    <source>
        <dbReference type="RefSeq" id="XP_067156919.1"/>
    </source>
</evidence>
<keyword evidence="9" id="KW-0408">Iron</keyword>
<evidence type="ECO:0000256" key="11">
    <source>
        <dbReference type="ARBA" id="ARBA00023136"/>
    </source>
</evidence>
<evidence type="ECO:0000256" key="6">
    <source>
        <dbReference type="ARBA" id="ARBA00022824"/>
    </source>
</evidence>
<dbReference type="InterPro" id="IPR036396">
    <property type="entry name" value="Cyt_P450_sf"/>
</dbReference>
<keyword evidence="6" id="KW-0256">Endoplasmic reticulum</keyword>
<keyword evidence="5" id="KW-0479">Metal-binding</keyword>
<dbReference type="InterPro" id="IPR008071">
    <property type="entry name" value="Cyt_P450_E_grp-I_CYP2J-like"/>
</dbReference>
<dbReference type="InterPro" id="IPR002401">
    <property type="entry name" value="Cyt_P450_E_grp-I"/>
</dbReference>
<keyword evidence="12" id="KW-1185">Reference proteome</keyword>
<evidence type="ECO:0000256" key="10">
    <source>
        <dbReference type="ARBA" id="ARBA00023033"/>
    </source>
</evidence>
<reference evidence="13" key="1">
    <citation type="submission" date="2025-08" db="UniProtKB">
        <authorList>
            <consortium name="RefSeq"/>
        </authorList>
    </citation>
    <scope>IDENTIFICATION</scope>
    <source>
        <tissue evidence="13">Blood</tissue>
    </source>
</reference>
<keyword evidence="8" id="KW-0560">Oxidoreductase</keyword>
<dbReference type="RefSeq" id="XP_067156919.1">
    <property type="nucleotide sequence ID" value="XM_067300818.1"/>
</dbReference>
<name>A0ABM4EW50_9AVES</name>